<dbReference type="InterPro" id="IPR021994">
    <property type="entry name" value="DUF3592"/>
</dbReference>
<keyword evidence="1" id="KW-0812">Transmembrane</keyword>
<sequence length="142" mass="15625">MKMITVIHGIILIVGLVLLVLGVQLFMSSRKFLETGVKTKATVIENIAVRSQGSNHTYTMYAPLLEYEVKGKKKTYTPNARSNPPAYDIGDKVPIVYSAKNSQNVRIISYWGVYLGSNILLAIGLAMLLIGGGYFLFKIGII</sequence>
<protein>
    <submittedName>
        <fullName evidence="3">DUF3592 domain-containing protein</fullName>
    </submittedName>
</protein>
<feature type="transmembrane region" description="Helical" evidence="1">
    <location>
        <begin position="6"/>
        <end position="26"/>
    </location>
</feature>
<accession>A0ABR7XVY3</accession>
<name>A0ABR7XVY3_9SPHI</name>
<evidence type="ECO:0000256" key="1">
    <source>
        <dbReference type="SAM" id="Phobius"/>
    </source>
</evidence>
<dbReference type="EMBL" id="JACNYL010000004">
    <property type="protein sequence ID" value="MBD1423210.1"/>
    <property type="molecule type" value="Genomic_DNA"/>
</dbReference>
<organism evidence="3 4">
    <name type="scientific">Sphingobacterium chuzhouense</name>
    <dbReference type="NCBI Taxonomy" id="1742264"/>
    <lineage>
        <taxon>Bacteria</taxon>
        <taxon>Pseudomonadati</taxon>
        <taxon>Bacteroidota</taxon>
        <taxon>Sphingobacteriia</taxon>
        <taxon>Sphingobacteriales</taxon>
        <taxon>Sphingobacteriaceae</taxon>
        <taxon>Sphingobacterium</taxon>
    </lineage>
</organism>
<feature type="transmembrane region" description="Helical" evidence="1">
    <location>
        <begin position="110"/>
        <end position="137"/>
    </location>
</feature>
<keyword evidence="1" id="KW-0472">Membrane</keyword>
<reference evidence="3 4" key="1">
    <citation type="submission" date="2020-08" db="EMBL/GenBank/DDBJ databases">
        <title>Sphingobacterium sp. DN00404 isolated from aquaculture water.</title>
        <authorList>
            <person name="Zhang M."/>
        </authorList>
    </citation>
    <scope>NUCLEOTIDE SEQUENCE [LARGE SCALE GENOMIC DNA]</scope>
    <source>
        <strain evidence="3 4">KCTC 42746</strain>
    </source>
</reference>
<dbReference type="RefSeq" id="WP_190314982.1">
    <property type="nucleotide sequence ID" value="NZ_JACNYL010000004.1"/>
</dbReference>
<comment type="caution">
    <text evidence="3">The sequence shown here is derived from an EMBL/GenBank/DDBJ whole genome shotgun (WGS) entry which is preliminary data.</text>
</comment>
<feature type="domain" description="DUF3592" evidence="2">
    <location>
        <begin position="40"/>
        <end position="109"/>
    </location>
</feature>
<keyword evidence="4" id="KW-1185">Reference proteome</keyword>
<evidence type="ECO:0000259" key="2">
    <source>
        <dbReference type="Pfam" id="PF12158"/>
    </source>
</evidence>
<dbReference type="Proteomes" id="UP000651112">
    <property type="component" value="Unassembled WGS sequence"/>
</dbReference>
<evidence type="ECO:0000313" key="4">
    <source>
        <dbReference type="Proteomes" id="UP000651112"/>
    </source>
</evidence>
<gene>
    <name evidence="3" type="ORF">H8B21_16715</name>
</gene>
<keyword evidence="1" id="KW-1133">Transmembrane helix</keyword>
<dbReference type="Pfam" id="PF12158">
    <property type="entry name" value="DUF3592"/>
    <property type="match status" value="1"/>
</dbReference>
<proteinExistence type="predicted"/>
<evidence type="ECO:0000313" key="3">
    <source>
        <dbReference type="EMBL" id="MBD1423210.1"/>
    </source>
</evidence>